<dbReference type="Gene3D" id="3.40.50.620">
    <property type="entry name" value="HUPs"/>
    <property type="match status" value="1"/>
</dbReference>
<gene>
    <name evidence="3" type="ORF">QO014_003639</name>
</gene>
<dbReference type="PANTHER" id="PTHR46268:SF15">
    <property type="entry name" value="UNIVERSAL STRESS PROTEIN HP_0031"/>
    <property type="match status" value="1"/>
</dbReference>
<dbReference type="Pfam" id="PF00582">
    <property type="entry name" value="Usp"/>
    <property type="match status" value="1"/>
</dbReference>
<dbReference type="CDD" id="cd00293">
    <property type="entry name" value="USP-like"/>
    <property type="match status" value="1"/>
</dbReference>
<evidence type="ECO:0000313" key="3">
    <source>
        <dbReference type="EMBL" id="MDQ0439238.1"/>
    </source>
</evidence>
<protein>
    <submittedName>
        <fullName evidence="3">Nucleotide-binding universal stress UspA family protein</fullName>
    </submittedName>
</protein>
<feature type="domain" description="UspA" evidence="2">
    <location>
        <begin position="1"/>
        <end position="139"/>
    </location>
</feature>
<sequence length="139" mass="14257">MYKHILIATDGSELADKGVDSGLALAAALHANVTAVTATRPPLELAGDVDPIDRATLDENATEILSAVAAKAFALGVSCAGVKISTANPAEAIIDTAMVRGCDLIVMASHGRRGLQRMILGSQASKVLLGTTLPVLVIR</sequence>
<dbReference type="InterPro" id="IPR006016">
    <property type="entry name" value="UspA"/>
</dbReference>
<dbReference type="InterPro" id="IPR014729">
    <property type="entry name" value="Rossmann-like_a/b/a_fold"/>
</dbReference>
<comment type="caution">
    <text evidence="3">The sequence shown here is derived from an EMBL/GenBank/DDBJ whole genome shotgun (WGS) entry which is preliminary data.</text>
</comment>
<dbReference type="RefSeq" id="WP_266350131.1">
    <property type="nucleotide sequence ID" value="NZ_JAPKNG010000005.1"/>
</dbReference>
<accession>A0ABU0HAA1</accession>
<comment type="similarity">
    <text evidence="1">Belongs to the universal stress protein A family.</text>
</comment>
<evidence type="ECO:0000256" key="1">
    <source>
        <dbReference type="ARBA" id="ARBA00008791"/>
    </source>
</evidence>
<dbReference type="InterPro" id="IPR006015">
    <property type="entry name" value="Universal_stress_UspA"/>
</dbReference>
<proteinExistence type="inferred from homology"/>
<keyword evidence="4" id="KW-1185">Reference proteome</keyword>
<dbReference type="SUPFAM" id="SSF52402">
    <property type="entry name" value="Adenine nucleotide alpha hydrolases-like"/>
    <property type="match status" value="1"/>
</dbReference>
<evidence type="ECO:0000259" key="2">
    <source>
        <dbReference type="Pfam" id="PF00582"/>
    </source>
</evidence>
<dbReference type="EMBL" id="JAUSVO010000005">
    <property type="protein sequence ID" value="MDQ0439238.1"/>
    <property type="molecule type" value="Genomic_DNA"/>
</dbReference>
<reference evidence="3 4" key="1">
    <citation type="submission" date="2023-07" db="EMBL/GenBank/DDBJ databases">
        <title>Genomic Encyclopedia of Type Strains, Phase IV (KMG-IV): sequencing the most valuable type-strain genomes for metagenomic binning, comparative biology and taxonomic classification.</title>
        <authorList>
            <person name="Goeker M."/>
        </authorList>
    </citation>
    <scope>NUCLEOTIDE SEQUENCE [LARGE SCALE GENOMIC DNA]</scope>
    <source>
        <strain evidence="3 4">B6-8</strain>
    </source>
</reference>
<evidence type="ECO:0000313" key="4">
    <source>
        <dbReference type="Proteomes" id="UP001241603"/>
    </source>
</evidence>
<organism evidence="3 4">
    <name type="scientific">Kaistia dalseonensis</name>
    <dbReference type="NCBI Taxonomy" id="410840"/>
    <lineage>
        <taxon>Bacteria</taxon>
        <taxon>Pseudomonadati</taxon>
        <taxon>Pseudomonadota</taxon>
        <taxon>Alphaproteobacteria</taxon>
        <taxon>Hyphomicrobiales</taxon>
        <taxon>Kaistiaceae</taxon>
        <taxon>Kaistia</taxon>
    </lineage>
</organism>
<dbReference type="Proteomes" id="UP001241603">
    <property type="component" value="Unassembled WGS sequence"/>
</dbReference>
<dbReference type="PRINTS" id="PR01438">
    <property type="entry name" value="UNVRSLSTRESS"/>
</dbReference>
<name>A0ABU0HAA1_9HYPH</name>
<dbReference type="PANTHER" id="PTHR46268">
    <property type="entry name" value="STRESS RESPONSE PROTEIN NHAX"/>
    <property type="match status" value="1"/>
</dbReference>